<organism evidence="1 2">
    <name type="scientific">Tumidithrix elongata BACA0141</name>
    <dbReference type="NCBI Taxonomy" id="2716417"/>
    <lineage>
        <taxon>Bacteria</taxon>
        <taxon>Bacillati</taxon>
        <taxon>Cyanobacteriota</taxon>
        <taxon>Cyanophyceae</taxon>
        <taxon>Pseudanabaenales</taxon>
        <taxon>Pseudanabaenaceae</taxon>
        <taxon>Tumidithrix</taxon>
        <taxon>Tumidithrix elongata</taxon>
    </lineage>
</organism>
<gene>
    <name evidence="1" type="ORF">V2H45_19300</name>
</gene>
<reference evidence="1" key="1">
    <citation type="submission" date="2024-01" db="EMBL/GenBank/DDBJ databases">
        <title>Bank of Algae and Cyanobacteria of the Azores (BACA) strain genomes.</title>
        <authorList>
            <person name="Luz R."/>
            <person name="Cordeiro R."/>
            <person name="Fonseca A."/>
            <person name="Goncalves V."/>
        </authorList>
    </citation>
    <scope>NUCLEOTIDE SEQUENCE</scope>
    <source>
        <strain evidence="1">BACA0141</strain>
    </source>
</reference>
<keyword evidence="2" id="KW-1185">Reference proteome</keyword>
<evidence type="ECO:0000313" key="2">
    <source>
        <dbReference type="Proteomes" id="UP001333818"/>
    </source>
</evidence>
<dbReference type="EMBL" id="JAZBJZ010000099">
    <property type="protein sequence ID" value="MEE3718894.1"/>
    <property type="molecule type" value="Genomic_DNA"/>
</dbReference>
<dbReference type="SUPFAM" id="SSF51011">
    <property type="entry name" value="Glycosyl hydrolase domain"/>
    <property type="match status" value="1"/>
</dbReference>
<proteinExistence type="predicted"/>
<dbReference type="InterPro" id="IPR013780">
    <property type="entry name" value="Glyco_hydro_b"/>
</dbReference>
<dbReference type="AlphaFoldDB" id="A0AAW9Q3W6"/>
<dbReference type="Proteomes" id="UP001333818">
    <property type="component" value="Unassembled WGS sequence"/>
</dbReference>
<accession>A0AAW9Q3W6</accession>
<protein>
    <submittedName>
        <fullName evidence="1">Uncharacterized protein</fullName>
    </submittedName>
</protein>
<name>A0AAW9Q3W6_9CYAN</name>
<sequence>MLVLANFDVNPQYLDLSALSHTGFSVYSRFIDLYSGKKPSQHDARIVIQGYQFYWLTAT</sequence>
<dbReference type="RefSeq" id="WP_330485330.1">
    <property type="nucleotide sequence ID" value="NZ_JAZBJZ010000099.1"/>
</dbReference>
<comment type="caution">
    <text evidence="1">The sequence shown here is derived from an EMBL/GenBank/DDBJ whole genome shotgun (WGS) entry which is preliminary data.</text>
</comment>
<dbReference type="Gene3D" id="2.60.40.1180">
    <property type="entry name" value="Golgi alpha-mannosidase II"/>
    <property type="match status" value="1"/>
</dbReference>
<evidence type="ECO:0000313" key="1">
    <source>
        <dbReference type="EMBL" id="MEE3718894.1"/>
    </source>
</evidence>